<reference evidence="9" key="2">
    <citation type="journal article" date="2009" name="Genome Res.">
        <title>Comparative genomic analyses of the human fungal pathogens Coccidioides and their relatives.</title>
        <authorList>
            <person name="Sharpton T.J."/>
            <person name="Stajich J.E."/>
            <person name="Rounsley S.D."/>
            <person name="Gardner M.J."/>
            <person name="Wortman J.R."/>
            <person name="Jordar V.S."/>
            <person name="Maiti R."/>
            <person name="Kodira C.D."/>
            <person name="Neafsey D.E."/>
            <person name="Zeng Q."/>
            <person name="Hung C.-Y."/>
            <person name="McMahan C."/>
            <person name="Muszewska A."/>
            <person name="Grynberg M."/>
            <person name="Mandel M.A."/>
            <person name="Kellner E.M."/>
            <person name="Barker B.M."/>
            <person name="Galgiani J.N."/>
            <person name="Orbach M.J."/>
            <person name="Kirkland T.N."/>
            <person name="Cole G.T."/>
            <person name="Henn M.R."/>
            <person name="Birren B.W."/>
            <person name="Taylor J.W."/>
        </authorList>
    </citation>
    <scope>NUCLEOTIDE SEQUENCE [LARGE SCALE GENOMIC DNA]</scope>
    <source>
        <strain evidence="9">RMSCC 3488</strain>
    </source>
</reference>
<evidence type="ECO:0000313" key="9">
    <source>
        <dbReference type="Proteomes" id="UP000054567"/>
    </source>
</evidence>
<accession>A0A0J6I9B6</accession>
<reference evidence="8 9" key="1">
    <citation type="submission" date="2007-06" db="EMBL/GenBank/DDBJ databases">
        <title>The Genome Sequence of Coccidioides posadasii RMSCC_3488.</title>
        <authorList>
            <consortium name="Coccidioides Genome Resources Consortium"/>
            <consortium name="The Broad Institute Genome Sequencing Platform"/>
            <person name="Henn M.R."/>
            <person name="Sykes S."/>
            <person name="Young S."/>
            <person name="Jaffe D."/>
            <person name="Berlin A."/>
            <person name="Alvarez P."/>
            <person name="Butler J."/>
            <person name="Gnerre S."/>
            <person name="Grabherr M."/>
            <person name="Mauceli E."/>
            <person name="Brockman W."/>
            <person name="Kodira C."/>
            <person name="Alvarado L."/>
            <person name="Zeng Q."/>
            <person name="Crawford M."/>
            <person name="Antoine C."/>
            <person name="Devon K."/>
            <person name="Galgiani J."/>
            <person name="Orsborn K."/>
            <person name="Lewis M.L."/>
            <person name="Nusbaum C."/>
            <person name="Galagan J."/>
            <person name="Birren B."/>
        </authorList>
    </citation>
    <scope>NUCLEOTIDE SEQUENCE [LARGE SCALE GENOMIC DNA]</scope>
    <source>
        <strain evidence="8 9">RMSCC 3488</strain>
    </source>
</reference>
<feature type="compositionally biased region" description="Basic and acidic residues" evidence="7">
    <location>
        <begin position="195"/>
        <end position="210"/>
    </location>
</feature>
<dbReference type="SUPFAM" id="SSF47113">
    <property type="entry name" value="Histone-fold"/>
    <property type="match status" value="1"/>
</dbReference>
<feature type="region of interest" description="Disordered" evidence="7">
    <location>
        <begin position="195"/>
        <end position="269"/>
    </location>
</feature>
<dbReference type="EMBL" id="DS268110">
    <property type="protein sequence ID" value="KMM68177.1"/>
    <property type="molecule type" value="Genomic_DNA"/>
</dbReference>
<dbReference type="PANTHER" id="PTHR11380:SF5">
    <property type="entry name" value="TRANSCRIPTION INITIATION FACTOR TFIID SUBUNIT 13"/>
    <property type="match status" value="1"/>
</dbReference>
<evidence type="ECO:0000256" key="5">
    <source>
        <dbReference type="ARBA" id="ARBA00038392"/>
    </source>
</evidence>
<feature type="region of interest" description="Disordered" evidence="7">
    <location>
        <begin position="1"/>
        <end position="29"/>
    </location>
</feature>
<keyword evidence="2" id="KW-0805">Transcription regulation</keyword>
<organism evidence="8 9">
    <name type="scientific">Coccidioides posadasii RMSCC 3488</name>
    <dbReference type="NCBI Taxonomy" id="454284"/>
    <lineage>
        <taxon>Eukaryota</taxon>
        <taxon>Fungi</taxon>
        <taxon>Dikarya</taxon>
        <taxon>Ascomycota</taxon>
        <taxon>Pezizomycotina</taxon>
        <taxon>Eurotiomycetes</taxon>
        <taxon>Eurotiomycetidae</taxon>
        <taxon>Onygenales</taxon>
        <taxon>Onygenaceae</taxon>
        <taxon>Coccidioides</taxon>
    </lineage>
</organism>
<evidence type="ECO:0000256" key="2">
    <source>
        <dbReference type="ARBA" id="ARBA00023015"/>
    </source>
</evidence>
<evidence type="ECO:0000313" key="8">
    <source>
        <dbReference type="EMBL" id="KMM68177.1"/>
    </source>
</evidence>
<dbReference type="GO" id="GO:0046982">
    <property type="term" value="F:protein heterodimerization activity"/>
    <property type="evidence" value="ECO:0007669"/>
    <property type="project" value="InterPro"/>
</dbReference>
<dbReference type="Gene3D" id="1.10.20.10">
    <property type="entry name" value="Histone, subunit A"/>
    <property type="match status" value="1"/>
</dbReference>
<keyword evidence="4" id="KW-0539">Nucleus</keyword>
<dbReference type="AlphaFoldDB" id="A0A0J6I9B6"/>
<evidence type="ECO:0000256" key="6">
    <source>
        <dbReference type="ARBA" id="ARBA00040136"/>
    </source>
</evidence>
<protein>
    <recommendedName>
        <fullName evidence="6">Transcription initiation factor TFIID subunit 13</fullName>
    </recommendedName>
</protein>
<dbReference type="InterPro" id="IPR009072">
    <property type="entry name" value="Histone-fold"/>
</dbReference>
<sequence length="269" mass="29072">MESNDAAHHKHSEHSAPPPPPAGNWIPFPKTSKPLTFKHGDHSYAILPAPGLYEHYTLAFVNSEETAEQDLAAAAVQASGMSEPRVRLTRHHAQLNFGNELRQLLRAFGDNAPHPDFPQEPNPETVRVLDEIVTDFIIETCHAAAQVAAHAGRQKVKVDDFMFVIRRDAAKLGRVQELFQLEKELKEARKAFDQNDDRVGKDATAGKEIEGLVGSDGEGAETVVDGTNAAAGKKKGKGKKRAAGMETAASESGAGKKRKVSTVKAESTA</sequence>
<dbReference type="GO" id="GO:0005669">
    <property type="term" value="C:transcription factor TFIID complex"/>
    <property type="evidence" value="ECO:0007669"/>
    <property type="project" value="TreeGrafter"/>
</dbReference>
<dbReference type="GO" id="GO:0051123">
    <property type="term" value="P:RNA polymerase II preinitiation complex assembly"/>
    <property type="evidence" value="ECO:0007669"/>
    <property type="project" value="TreeGrafter"/>
</dbReference>
<evidence type="ECO:0000256" key="7">
    <source>
        <dbReference type="SAM" id="MobiDB-lite"/>
    </source>
</evidence>
<comment type="subcellular location">
    <subcellularLocation>
        <location evidence="1">Nucleus</location>
    </subcellularLocation>
</comment>
<comment type="similarity">
    <text evidence="5">Belongs to the TAF13 family.</text>
</comment>
<reference evidence="9" key="3">
    <citation type="journal article" date="2010" name="Genome Res.">
        <title>Population genomic sequencing of Coccidioides fungi reveals recent hybridization and transposon control.</title>
        <authorList>
            <person name="Neafsey D.E."/>
            <person name="Barker B.M."/>
            <person name="Sharpton T.J."/>
            <person name="Stajich J.E."/>
            <person name="Park D.J."/>
            <person name="Whiston E."/>
            <person name="Hung C.-Y."/>
            <person name="McMahan C."/>
            <person name="White J."/>
            <person name="Sykes S."/>
            <person name="Heiman D."/>
            <person name="Young S."/>
            <person name="Zeng Q."/>
            <person name="Abouelleil A."/>
            <person name="Aftuck L."/>
            <person name="Bessette D."/>
            <person name="Brown A."/>
            <person name="FitzGerald M."/>
            <person name="Lui A."/>
            <person name="Macdonald J.P."/>
            <person name="Priest M."/>
            <person name="Orbach M.J."/>
            <person name="Galgiani J.N."/>
            <person name="Kirkland T.N."/>
            <person name="Cole G.T."/>
            <person name="Birren B.W."/>
            <person name="Henn M.R."/>
            <person name="Taylor J.W."/>
            <person name="Rounsley S.D."/>
        </authorList>
    </citation>
    <scope>NUCLEOTIDE SEQUENCE [LARGE SCALE GENOMIC DNA]</scope>
    <source>
        <strain evidence="9">RMSCC 3488</strain>
    </source>
</reference>
<dbReference type="CDD" id="cd07978">
    <property type="entry name" value="HFD_TAF13"/>
    <property type="match status" value="1"/>
</dbReference>
<proteinExistence type="inferred from homology"/>
<evidence type="ECO:0000256" key="4">
    <source>
        <dbReference type="ARBA" id="ARBA00023242"/>
    </source>
</evidence>
<keyword evidence="3" id="KW-0804">Transcription</keyword>
<name>A0A0J6I9B6_COCPO</name>
<gene>
    <name evidence="8" type="ORF">CPAG_04508</name>
</gene>
<dbReference type="VEuPathDB" id="FungiDB:CPAG_04508"/>
<evidence type="ECO:0000256" key="1">
    <source>
        <dbReference type="ARBA" id="ARBA00004123"/>
    </source>
</evidence>
<dbReference type="InterPro" id="IPR003195">
    <property type="entry name" value="TFIID_TAF13"/>
</dbReference>
<dbReference type="Proteomes" id="UP000054567">
    <property type="component" value="Unassembled WGS sequence"/>
</dbReference>
<dbReference type="PANTHER" id="PTHR11380">
    <property type="entry name" value="TRANSCRIPTION INITIATION FACTOR TFIID/SUPT3-RELATED"/>
    <property type="match status" value="1"/>
</dbReference>
<dbReference type="OrthoDB" id="10266074at2759"/>
<dbReference type="Pfam" id="PF02269">
    <property type="entry name" value="TFIID-18kDa"/>
    <property type="match status" value="1"/>
</dbReference>
<feature type="compositionally biased region" description="Basic residues" evidence="7">
    <location>
        <begin position="232"/>
        <end position="242"/>
    </location>
</feature>
<evidence type="ECO:0000256" key="3">
    <source>
        <dbReference type="ARBA" id="ARBA00023163"/>
    </source>
</evidence>